<sequence length="208" mass="23460">MTMPVYDYVLTTEPLSATQMKSVGWSARQGVSDLSNQFHYYRLTADNRILFGGYDAVYHFGGRVSAVYEDRRESFELLASHFFTTFPQLSGVRFTHRWAGPIDSSSRFCAFFGTARKNRIAYALGFTGLGVGATRFAADVMLDRLDGIETERTRPKMVSSRPTPFPPEPLASLGINLVRWSMNRADHNRGKRNIFLRTLDAMGMGFDS</sequence>
<dbReference type="AlphaFoldDB" id="A0A6J7GEE3"/>
<dbReference type="InterPro" id="IPR006076">
    <property type="entry name" value="FAD-dep_OxRdtase"/>
</dbReference>
<organism evidence="2">
    <name type="scientific">freshwater metagenome</name>
    <dbReference type="NCBI Taxonomy" id="449393"/>
    <lineage>
        <taxon>unclassified sequences</taxon>
        <taxon>metagenomes</taxon>
        <taxon>ecological metagenomes</taxon>
    </lineage>
</organism>
<dbReference type="EMBL" id="CAFBMB010000098">
    <property type="protein sequence ID" value="CAB4904918.1"/>
    <property type="molecule type" value="Genomic_DNA"/>
</dbReference>
<feature type="domain" description="FAD dependent oxidoreductase" evidence="1">
    <location>
        <begin position="2"/>
        <end position="142"/>
    </location>
</feature>
<evidence type="ECO:0000313" key="2">
    <source>
        <dbReference type="EMBL" id="CAB4904918.1"/>
    </source>
</evidence>
<evidence type="ECO:0000259" key="1">
    <source>
        <dbReference type="Pfam" id="PF01266"/>
    </source>
</evidence>
<proteinExistence type="predicted"/>
<gene>
    <name evidence="2" type="ORF">UFOPK3516_01133</name>
</gene>
<protein>
    <submittedName>
        <fullName evidence="2">Unannotated protein</fullName>
    </submittedName>
</protein>
<dbReference type="Gene3D" id="3.30.9.10">
    <property type="entry name" value="D-Amino Acid Oxidase, subunit A, domain 2"/>
    <property type="match status" value="1"/>
</dbReference>
<reference evidence="2" key="1">
    <citation type="submission" date="2020-05" db="EMBL/GenBank/DDBJ databases">
        <authorList>
            <person name="Chiriac C."/>
            <person name="Salcher M."/>
            <person name="Ghai R."/>
            <person name="Kavagutti S V."/>
        </authorList>
    </citation>
    <scope>NUCLEOTIDE SEQUENCE</scope>
</reference>
<dbReference type="Pfam" id="PF01266">
    <property type="entry name" value="DAO"/>
    <property type="match status" value="1"/>
</dbReference>
<dbReference type="Gene3D" id="3.50.50.60">
    <property type="entry name" value="FAD/NAD(P)-binding domain"/>
    <property type="match status" value="1"/>
</dbReference>
<dbReference type="InterPro" id="IPR036188">
    <property type="entry name" value="FAD/NAD-bd_sf"/>
</dbReference>
<name>A0A6J7GEE3_9ZZZZ</name>
<accession>A0A6J7GEE3</accession>